<dbReference type="GO" id="GO:0006154">
    <property type="term" value="P:adenosine catabolic process"/>
    <property type="evidence" value="ECO:0007669"/>
    <property type="project" value="TreeGrafter"/>
</dbReference>
<dbReference type="SUPFAM" id="SSF51556">
    <property type="entry name" value="Metallo-dependent hydrolases"/>
    <property type="match status" value="1"/>
</dbReference>
<feature type="binding site" evidence="9">
    <location>
        <position position="18"/>
    </location>
    <ligand>
        <name>substrate</name>
    </ligand>
</feature>
<feature type="site" description="Important for catalytic activity" evidence="9">
    <location>
        <position position="222"/>
    </location>
</feature>
<comment type="caution">
    <text evidence="9">Lacks conserved residue(s) required for the propagation of feature annotation.</text>
</comment>
<feature type="binding site" evidence="9">
    <location>
        <position position="171"/>
    </location>
    <ligand>
        <name>substrate</name>
    </ligand>
</feature>
<keyword evidence="5 9" id="KW-0546">Nucleotide metabolism</keyword>
<dbReference type="GO" id="GO:0004000">
    <property type="term" value="F:adenosine deaminase activity"/>
    <property type="evidence" value="ECO:0007669"/>
    <property type="project" value="UniProtKB-UniRule"/>
</dbReference>
<keyword evidence="3 9" id="KW-0378">Hydrolase</keyword>
<dbReference type="Gene3D" id="3.20.20.140">
    <property type="entry name" value="Metal-dependent hydrolases"/>
    <property type="match status" value="1"/>
</dbReference>
<feature type="active site" description="Proton donor" evidence="9">
    <location>
        <position position="201"/>
    </location>
</feature>
<dbReference type="KEGG" id="aar:Acear_0299"/>
<feature type="binding site" evidence="9">
    <location>
        <position position="279"/>
    </location>
    <ligand>
        <name>Zn(2+)</name>
        <dbReference type="ChEBI" id="CHEBI:29105"/>
        <note>catalytic</note>
    </ligand>
</feature>
<evidence type="ECO:0000313" key="12">
    <source>
        <dbReference type="Proteomes" id="UP000001661"/>
    </source>
</evidence>
<keyword evidence="12" id="KW-1185">Reference proteome</keyword>
<evidence type="ECO:0000256" key="5">
    <source>
        <dbReference type="ARBA" id="ARBA00023080"/>
    </source>
</evidence>
<evidence type="ECO:0000256" key="1">
    <source>
        <dbReference type="ARBA" id="ARBA00012784"/>
    </source>
</evidence>
<evidence type="ECO:0000256" key="2">
    <source>
        <dbReference type="ARBA" id="ARBA00022723"/>
    </source>
</evidence>
<dbReference type="GO" id="GO:0008270">
    <property type="term" value="F:zinc ion binding"/>
    <property type="evidence" value="ECO:0007669"/>
    <property type="project" value="UniProtKB-UniRule"/>
</dbReference>
<dbReference type="STRING" id="574087.Acear_0299"/>
<feature type="binding site" evidence="9">
    <location>
        <position position="14"/>
    </location>
    <ligand>
        <name>Zn(2+)</name>
        <dbReference type="ChEBI" id="CHEBI:29105"/>
        <note>catalytic</note>
    </ligand>
</feature>
<dbReference type="GO" id="GO:0009168">
    <property type="term" value="P:purine ribonucleoside monophosphate biosynthetic process"/>
    <property type="evidence" value="ECO:0007669"/>
    <property type="project" value="UniProtKB-UniRule"/>
</dbReference>
<comment type="catalytic activity">
    <reaction evidence="7">
        <text>adenosine + H2O + H(+) = inosine + NH4(+)</text>
        <dbReference type="Rhea" id="RHEA:24408"/>
        <dbReference type="ChEBI" id="CHEBI:15377"/>
        <dbReference type="ChEBI" id="CHEBI:15378"/>
        <dbReference type="ChEBI" id="CHEBI:16335"/>
        <dbReference type="ChEBI" id="CHEBI:17596"/>
        <dbReference type="ChEBI" id="CHEBI:28938"/>
        <dbReference type="EC" id="3.5.4.4"/>
    </reaction>
    <physiologicalReaction direction="left-to-right" evidence="7">
        <dbReference type="Rhea" id="RHEA:24409"/>
    </physiologicalReaction>
</comment>
<protein>
    <recommendedName>
        <fullName evidence="1 9">Adenosine deaminase</fullName>
        <ecNumber evidence="1 9">3.5.4.4</ecNumber>
    </recommendedName>
    <alternativeName>
        <fullName evidence="6 9">Adenosine aminohydrolase</fullName>
    </alternativeName>
</protein>
<evidence type="ECO:0000259" key="10">
    <source>
        <dbReference type="Pfam" id="PF00962"/>
    </source>
</evidence>
<organism evidence="11 12">
    <name type="scientific">Acetohalobium arabaticum (strain ATCC 49924 / DSM 5501 / Z-7288)</name>
    <dbReference type="NCBI Taxonomy" id="574087"/>
    <lineage>
        <taxon>Bacteria</taxon>
        <taxon>Bacillati</taxon>
        <taxon>Bacillota</taxon>
        <taxon>Clostridia</taxon>
        <taxon>Halanaerobiales</taxon>
        <taxon>Halobacteroidaceae</taxon>
        <taxon>Acetohalobium</taxon>
    </lineage>
</organism>
<dbReference type="Proteomes" id="UP000001661">
    <property type="component" value="Chromosome"/>
</dbReference>
<dbReference type="GO" id="GO:0046936">
    <property type="term" value="F:2'-deoxyadenosine deaminase activity"/>
    <property type="evidence" value="ECO:0007669"/>
    <property type="project" value="RHEA"/>
</dbReference>
<keyword evidence="2 9" id="KW-0479">Metal-binding</keyword>
<evidence type="ECO:0000256" key="6">
    <source>
        <dbReference type="ARBA" id="ARBA00031852"/>
    </source>
</evidence>
<dbReference type="GO" id="GO:0005829">
    <property type="term" value="C:cytosol"/>
    <property type="evidence" value="ECO:0007669"/>
    <property type="project" value="TreeGrafter"/>
</dbReference>
<dbReference type="PANTHER" id="PTHR11409">
    <property type="entry name" value="ADENOSINE DEAMINASE"/>
    <property type="match status" value="1"/>
</dbReference>
<dbReference type="HOGENOM" id="CLU_039228_0_0_9"/>
<dbReference type="EMBL" id="CP002105">
    <property type="protein sequence ID" value="ADL11848.1"/>
    <property type="molecule type" value="Genomic_DNA"/>
</dbReference>
<dbReference type="GO" id="GO:0046103">
    <property type="term" value="P:inosine biosynthetic process"/>
    <property type="evidence" value="ECO:0007669"/>
    <property type="project" value="TreeGrafter"/>
</dbReference>
<proteinExistence type="inferred from homology"/>
<keyword evidence="4 9" id="KW-0862">Zinc</keyword>
<dbReference type="InterPro" id="IPR032466">
    <property type="entry name" value="Metal_Hydrolase"/>
</dbReference>
<dbReference type="GO" id="GO:0043103">
    <property type="term" value="P:hypoxanthine salvage"/>
    <property type="evidence" value="ECO:0007669"/>
    <property type="project" value="TreeGrafter"/>
</dbReference>
<dbReference type="OrthoDB" id="9779574at2"/>
<comment type="catalytic activity">
    <reaction evidence="8">
        <text>2'-deoxyadenosine + H2O + H(+) = 2'-deoxyinosine + NH4(+)</text>
        <dbReference type="Rhea" id="RHEA:28190"/>
        <dbReference type="ChEBI" id="CHEBI:15377"/>
        <dbReference type="ChEBI" id="CHEBI:15378"/>
        <dbReference type="ChEBI" id="CHEBI:17256"/>
        <dbReference type="ChEBI" id="CHEBI:28938"/>
        <dbReference type="ChEBI" id="CHEBI:28997"/>
        <dbReference type="EC" id="3.5.4.4"/>
    </reaction>
    <physiologicalReaction direction="left-to-right" evidence="8">
        <dbReference type="Rhea" id="RHEA:28191"/>
    </physiologicalReaction>
</comment>
<evidence type="ECO:0000256" key="7">
    <source>
        <dbReference type="ARBA" id="ARBA00047989"/>
    </source>
</evidence>
<comment type="similarity">
    <text evidence="9">Belongs to the metallo-dependent hydrolases superfamily. Adenosine and AMP deaminases family. Adenosine deaminase subfamily.</text>
</comment>
<reference evidence="11 12" key="1">
    <citation type="journal article" date="2010" name="Stand. Genomic Sci.">
        <title>Complete genome sequence of Acetohalobium arabaticum type strain (Z-7288).</title>
        <authorList>
            <person name="Sikorski J."/>
            <person name="Lapidus A."/>
            <person name="Chertkov O."/>
            <person name="Lucas S."/>
            <person name="Copeland A."/>
            <person name="Glavina Del Rio T."/>
            <person name="Nolan M."/>
            <person name="Tice H."/>
            <person name="Cheng J.F."/>
            <person name="Han C."/>
            <person name="Brambilla E."/>
            <person name="Pitluck S."/>
            <person name="Liolios K."/>
            <person name="Ivanova N."/>
            <person name="Mavromatis K."/>
            <person name="Mikhailova N."/>
            <person name="Pati A."/>
            <person name="Bruce D."/>
            <person name="Detter C."/>
            <person name="Tapia R."/>
            <person name="Goodwin L."/>
            <person name="Chen A."/>
            <person name="Palaniappan K."/>
            <person name="Land M."/>
            <person name="Hauser L."/>
            <person name="Chang Y.J."/>
            <person name="Jeffries C.D."/>
            <person name="Rohde M."/>
            <person name="Goker M."/>
            <person name="Spring S."/>
            <person name="Woyke T."/>
            <person name="Bristow J."/>
            <person name="Eisen J.A."/>
            <person name="Markowitz V."/>
            <person name="Hugenholtz P."/>
            <person name="Kyrpides N.C."/>
            <person name="Klenk H.P."/>
        </authorList>
    </citation>
    <scope>NUCLEOTIDE SEQUENCE [LARGE SCALE GENOMIC DNA]</scope>
    <source>
        <strain evidence="12">ATCC 49924 / DSM 5501 / Z-7288</strain>
    </source>
</reference>
<dbReference type="EC" id="3.5.4.4" evidence="1 9"/>
<evidence type="ECO:0000256" key="9">
    <source>
        <dbReference type="HAMAP-Rule" id="MF_00540"/>
    </source>
</evidence>
<dbReference type="InterPro" id="IPR006330">
    <property type="entry name" value="Ado/ade_deaminase"/>
</dbReference>
<dbReference type="HAMAP" id="MF_00540">
    <property type="entry name" value="A_deaminase"/>
    <property type="match status" value="1"/>
</dbReference>
<dbReference type="CDD" id="cd01320">
    <property type="entry name" value="ADA"/>
    <property type="match status" value="1"/>
</dbReference>
<dbReference type="Pfam" id="PF00962">
    <property type="entry name" value="A_deaminase"/>
    <property type="match status" value="1"/>
</dbReference>
<dbReference type="NCBIfam" id="TIGR01430">
    <property type="entry name" value="aden_deam"/>
    <property type="match status" value="1"/>
</dbReference>
<dbReference type="InterPro" id="IPR001365">
    <property type="entry name" value="A_deaminase_dom"/>
</dbReference>
<name>D9QU55_ACEAZ</name>
<comment type="cofactor">
    <cofactor evidence="9">
        <name>Zn(2+)</name>
        <dbReference type="ChEBI" id="CHEBI:29105"/>
    </cofactor>
    <text evidence="9">Binds 1 zinc ion per subunit.</text>
</comment>
<accession>D9QU55</accession>
<evidence type="ECO:0000256" key="4">
    <source>
        <dbReference type="ARBA" id="ARBA00022833"/>
    </source>
</evidence>
<dbReference type="eggNOG" id="COG1816">
    <property type="taxonomic scope" value="Bacteria"/>
</dbReference>
<dbReference type="AlphaFoldDB" id="D9QU55"/>
<comment type="function">
    <text evidence="9">Catalyzes the hydrolytic deamination of adenosine and 2-deoxyadenosine.</text>
</comment>
<feature type="domain" description="Adenosine deaminase" evidence="10">
    <location>
        <begin position="9"/>
        <end position="330"/>
    </location>
</feature>
<dbReference type="InterPro" id="IPR028893">
    <property type="entry name" value="A_deaminase"/>
</dbReference>
<sequence length="347" mass="38956">MEKLIRKLPKTELHLHLDGSLRVKTVLELAEDREIELPTADQKGLAEYLQVSEDCDSLAEYLEKFDLPLKVMQTEKALTRVTYELLEDAAWENVKYLEIRFAPLLLTEELRPAEVVEAVLAGVEKGENKYELQANIILCCMRHQDPSRSIETAQLAVDYSDQGVVGLDLAGDEANFPPEEHEEAFKLAAGAGLHRTVHAGETAGAKNVKKAIDYLNAERIGHGIRSKEDKETLETIKEAGVTLEICPTSNLHTNAVTDLEQHPIREYYEAGIPITVNTDNRTVSNLTLSQEYLMLYREFGFSLAEIQELILSGIKAAFISDKEQEKLITEFKSEFETIAGIDNKILE</sequence>
<evidence type="ECO:0000256" key="8">
    <source>
        <dbReference type="ARBA" id="ARBA00049213"/>
    </source>
</evidence>
<dbReference type="RefSeq" id="WP_013277294.1">
    <property type="nucleotide sequence ID" value="NC_014378.1"/>
</dbReference>
<feature type="binding site" evidence="9">
    <location>
        <position position="16"/>
    </location>
    <ligand>
        <name>substrate</name>
    </ligand>
</feature>
<feature type="binding site" evidence="9">
    <location>
        <position position="16"/>
    </location>
    <ligand>
        <name>Zn(2+)</name>
        <dbReference type="ChEBI" id="CHEBI:29105"/>
        <note>catalytic</note>
    </ligand>
</feature>
<evidence type="ECO:0000313" key="11">
    <source>
        <dbReference type="EMBL" id="ADL11848.1"/>
    </source>
</evidence>
<dbReference type="GO" id="GO:0009117">
    <property type="term" value="P:nucleotide metabolic process"/>
    <property type="evidence" value="ECO:0007669"/>
    <property type="project" value="UniProtKB-KW"/>
</dbReference>
<evidence type="ECO:0000256" key="3">
    <source>
        <dbReference type="ARBA" id="ARBA00022801"/>
    </source>
</evidence>
<gene>
    <name evidence="9" type="primary">add</name>
    <name evidence="11" type="ordered locus">Acear_0299</name>
</gene>
<feature type="binding site" evidence="9">
    <location>
        <position position="198"/>
    </location>
    <ligand>
        <name>Zn(2+)</name>
        <dbReference type="ChEBI" id="CHEBI:29105"/>
        <note>catalytic</note>
    </ligand>
</feature>
<dbReference type="PANTHER" id="PTHR11409:SF43">
    <property type="entry name" value="ADENOSINE DEAMINASE"/>
    <property type="match status" value="1"/>
</dbReference>